<keyword evidence="3" id="KW-1185">Reference proteome</keyword>
<sequence length="190" mass="19524">MSGTAGPVPFSPERVQRAVAAAPPSLVVRGAATGAAAGLAAMFVFQLLRVGWLMAQDLTRGTGSTPDAESASRVVGVLVLGSLLSLAPAVVAGLLLGAVTGGLLTWSWRHQGLVRAWLTGSVVAYVAALVLNATVLLRHRPQPLLFEHWLSAVGLPSILYVLVLGGVGVSLHLTGTADERAAVQGRVPQD</sequence>
<accession>A0ABS4ZA02</accession>
<evidence type="ECO:0000313" key="3">
    <source>
        <dbReference type="Proteomes" id="UP000758168"/>
    </source>
</evidence>
<keyword evidence="1" id="KW-0812">Transmembrane</keyword>
<feature type="transmembrane region" description="Helical" evidence="1">
    <location>
        <begin position="149"/>
        <end position="171"/>
    </location>
</feature>
<keyword evidence="1" id="KW-0472">Membrane</keyword>
<name>A0ABS4ZA02_9ACTN</name>
<reference evidence="2 3" key="1">
    <citation type="submission" date="2021-03" db="EMBL/GenBank/DDBJ databases">
        <title>Sequencing the genomes of 1000 actinobacteria strains.</title>
        <authorList>
            <person name="Klenk H.-P."/>
        </authorList>
    </citation>
    <scope>NUCLEOTIDE SEQUENCE [LARGE SCALE GENOMIC DNA]</scope>
    <source>
        <strain evidence="2 3">DSM 12936</strain>
    </source>
</reference>
<evidence type="ECO:0000313" key="2">
    <source>
        <dbReference type="EMBL" id="MBP2417552.1"/>
    </source>
</evidence>
<feature type="transmembrane region" description="Helical" evidence="1">
    <location>
        <begin position="31"/>
        <end position="53"/>
    </location>
</feature>
<dbReference type="Proteomes" id="UP000758168">
    <property type="component" value="Unassembled WGS sequence"/>
</dbReference>
<feature type="transmembrane region" description="Helical" evidence="1">
    <location>
        <begin position="74"/>
        <end position="96"/>
    </location>
</feature>
<dbReference type="EMBL" id="JAGIOB010000001">
    <property type="protein sequence ID" value="MBP2417552.1"/>
    <property type="molecule type" value="Genomic_DNA"/>
</dbReference>
<gene>
    <name evidence="2" type="ORF">JOF54_002474</name>
</gene>
<dbReference type="RefSeq" id="WP_210056217.1">
    <property type="nucleotide sequence ID" value="NZ_BAAAMH010000003.1"/>
</dbReference>
<keyword evidence="1" id="KW-1133">Transmembrane helix</keyword>
<protein>
    <submittedName>
        <fullName evidence="2">Uncharacterized protein</fullName>
    </submittedName>
</protein>
<evidence type="ECO:0000256" key="1">
    <source>
        <dbReference type="SAM" id="Phobius"/>
    </source>
</evidence>
<feature type="transmembrane region" description="Helical" evidence="1">
    <location>
        <begin position="116"/>
        <end position="137"/>
    </location>
</feature>
<organism evidence="2 3">
    <name type="scientific">Microlunatus capsulatus</name>
    <dbReference type="NCBI Taxonomy" id="99117"/>
    <lineage>
        <taxon>Bacteria</taxon>
        <taxon>Bacillati</taxon>
        <taxon>Actinomycetota</taxon>
        <taxon>Actinomycetes</taxon>
        <taxon>Propionibacteriales</taxon>
        <taxon>Propionibacteriaceae</taxon>
        <taxon>Microlunatus</taxon>
    </lineage>
</organism>
<proteinExistence type="predicted"/>
<comment type="caution">
    <text evidence="2">The sequence shown here is derived from an EMBL/GenBank/DDBJ whole genome shotgun (WGS) entry which is preliminary data.</text>
</comment>